<dbReference type="PROSITE" id="PS51391">
    <property type="entry name" value="CID"/>
    <property type="match status" value="1"/>
</dbReference>
<sequence>MALNEDIIQKRLKQVKIAQESVETISSWILHHVKYVSTISRVWFDVYLTANDELRISLIYVMNDVCQKSRKSPKEQFIKITSSFFHHLRYAIQLSNDKVKEKIRRVIGILKERQIFSPHKVDELDKILSGELTKEFPADRSFDEDVGKQVVKEGGNIKKEYDKYYRVVEKYLGEEGIYHTFRKRDHEDDALANVKKPKLSPHVSDEFNEVKHDLEAAVKKVSLEIDSKNTGTTGINVDTFMKPIRDTKDGLERSEQITSLTQKLQQSAATVIAKQEGKEGILNRKTLGLEHLTQPGSLNDVPEINGIRYESWKHIRSERIQQLKRKLSSENKNGDSEKYSPTKTGHELITKPLESNLSPAKKSLSFNESEEANQFLNSIPLPKDTVAVTPSKPPPPPQISPTRPPMSQNYDVAPPGVDFPTPLQIPPSQPYDPTAMYSPTDPSGYYPNTGMIFPPSQNQMMSPPPRFYTPISPTSPPPTHVYNNSYGQQRPRFPAKTPNPAYYDPNFYNH</sequence>
<dbReference type="SUPFAM" id="SSF48464">
    <property type="entry name" value="ENTH/VHS domain"/>
    <property type="match status" value="1"/>
</dbReference>
<feature type="compositionally biased region" description="Pro residues" evidence="1">
    <location>
        <begin position="391"/>
        <end position="404"/>
    </location>
</feature>
<evidence type="ECO:0000259" key="2">
    <source>
        <dbReference type="PROSITE" id="PS51391"/>
    </source>
</evidence>
<feature type="compositionally biased region" description="Basic and acidic residues" evidence="1">
    <location>
        <begin position="323"/>
        <end position="349"/>
    </location>
</feature>
<feature type="region of interest" description="Disordered" evidence="1">
    <location>
        <begin position="470"/>
        <end position="510"/>
    </location>
</feature>
<dbReference type="CDD" id="cd16981">
    <property type="entry name" value="CID_RPRD_like"/>
    <property type="match status" value="1"/>
</dbReference>
<evidence type="ECO:0000313" key="4">
    <source>
        <dbReference type="WBParaSite" id="PSU_v2.g20718.t1"/>
    </source>
</evidence>
<feature type="compositionally biased region" description="Pro residues" evidence="1">
    <location>
        <begin position="470"/>
        <end position="479"/>
    </location>
</feature>
<accession>A0A914YMV0</accession>
<evidence type="ECO:0000256" key="1">
    <source>
        <dbReference type="SAM" id="MobiDB-lite"/>
    </source>
</evidence>
<feature type="region of interest" description="Disordered" evidence="1">
    <location>
        <begin position="323"/>
        <end position="356"/>
    </location>
</feature>
<reference evidence="4" key="1">
    <citation type="submission" date="2022-11" db="UniProtKB">
        <authorList>
            <consortium name="WormBaseParasite"/>
        </authorList>
    </citation>
    <scope>IDENTIFICATION</scope>
</reference>
<dbReference type="Gene3D" id="1.25.40.90">
    <property type="match status" value="1"/>
</dbReference>
<protein>
    <submittedName>
        <fullName evidence="4">CID domain-containing protein</fullName>
    </submittedName>
</protein>
<dbReference type="GO" id="GO:0000993">
    <property type="term" value="F:RNA polymerase II complex binding"/>
    <property type="evidence" value="ECO:0007669"/>
    <property type="project" value="TreeGrafter"/>
</dbReference>
<dbReference type="InterPro" id="IPR006569">
    <property type="entry name" value="CID_dom"/>
</dbReference>
<dbReference type="AlphaFoldDB" id="A0A914YMV0"/>
<organism evidence="3 4">
    <name type="scientific">Panagrolaimus superbus</name>
    <dbReference type="NCBI Taxonomy" id="310955"/>
    <lineage>
        <taxon>Eukaryota</taxon>
        <taxon>Metazoa</taxon>
        <taxon>Ecdysozoa</taxon>
        <taxon>Nematoda</taxon>
        <taxon>Chromadorea</taxon>
        <taxon>Rhabditida</taxon>
        <taxon>Tylenchina</taxon>
        <taxon>Panagrolaimomorpha</taxon>
        <taxon>Panagrolaimoidea</taxon>
        <taxon>Panagrolaimidae</taxon>
        <taxon>Panagrolaimus</taxon>
    </lineage>
</organism>
<proteinExistence type="predicted"/>
<evidence type="ECO:0000313" key="3">
    <source>
        <dbReference type="Proteomes" id="UP000887577"/>
    </source>
</evidence>
<keyword evidence="3" id="KW-1185">Reference proteome</keyword>
<dbReference type="SMART" id="SM00582">
    <property type="entry name" value="RPR"/>
    <property type="match status" value="1"/>
</dbReference>
<dbReference type="InterPro" id="IPR008942">
    <property type="entry name" value="ENTH_VHS"/>
</dbReference>
<name>A0A914YMV0_9BILA</name>
<dbReference type="GO" id="GO:0031124">
    <property type="term" value="P:mRNA 3'-end processing"/>
    <property type="evidence" value="ECO:0007669"/>
    <property type="project" value="TreeGrafter"/>
</dbReference>
<dbReference type="Pfam" id="PF04818">
    <property type="entry name" value="CID"/>
    <property type="match status" value="1"/>
</dbReference>
<dbReference type="PANTHER" id="PTHR12460">
    <property type="entry name" value="CYCLIN-DEPENDENT KINASE INHIBITOR-RELATED PROTEIN"/>
    <property type="match status" value="1"/>
</dbReference>
<dbReference type="Proteomes" id="UP000887577">
    <property type="component" value="Unplaced"/>
</dbReference>
<feature type="domain" description="CID" evidence="2">
    <location>
        <begin position="1"/>
        <end position="132"/>
    </location>
</feature>
<dbReference type="PANTHER" id="PTHR12460:SF39">
    <property type="entry name" value="CID DOMAIN-CONTAINING PROTEIN"/>
    <property type="match status" value="1"/>
</dbReference>
<feature type="region of interest" description="Disordered" evidence="1">
    <location>
        <begin position="377"/>
        <end position="409"/>
    </location>
</feature>
<dbReference type="WBParaSite" id="PSU_v2.g20718.t1">
    <property type="protein sequence ID" value="PSU_v2.g20718.t1"/>
    <property type="gene ID" value="PSU_v2.g20718"/>
</dbReference>